<dbReference type="InterPro" id="IPR003130">
    <property type="entry name" value="GED"/>
</dbReference>
<dbReference type="GO" id="GO:0005525">
    <property type="term" value="F:GTP binding"/>
    <property type="evidence" value="ECO:0007669"/>
    <property type="project" value="UniProtKB-KW"/>
</dbReference>
<dbReference type="InterPro" id="IPR000375">
    <property type="entry name" value="Dynamin_stalk"/>
</dbReference>
<dbReference type="CDD" id="cd08771">
    <property type="entry name" value="DLP_1"/>
    <property type="match status" value="1"/>
</dbReference>
<dbReference type="Gene3D" id="2.30.29.30">
    <property type="entry name" value="Pleckstrin-homology domain (PH domain)/Phosphotyrosine-binding domain (PTB)"/>
    <property type="match status" value="1"/>
</dbReference>
<dbReference type="Pfam" id="PF00169">
    <property type="entry name" value="PH"/>
    <property type="match status" value="1"/>
</dbReference>
<feature type="compositionally biased region" description="Pro residues" evidence="7">
    <location>
        <begin position="860"/>
        <end position="876"/>
    </location>
</feature>
<dbReference type="GO" id="GO:0031623">
    <property type="term" value="P:receptor internalization"/>
    <property type="evidence" value="ECO:0007669"/>
    <property type="project" value="TreeGrafter"/>
</dbReference>
<dbReference type="InterPro" id="IPR020850">
    <property type="entry name" value="GED_dom"/>
</dbReference>
<dbReference type="InterPro" id="IPR027417">
    <property type="entry name" value="P-loop_NTPase"/>
</dbReference>
<dbReference type="GO" id="GO:0005886">
    <property type="term" value="C:plasma membrane"/>
    <property type="evidence" value="ECO:0007669"/>
    <property type="project" value="TreeGrafter"/>
</dbReference>
<dbReference type="GO" id="GO:0008017">
    <property type="term" value="F:microtubule binding"/>
    <property type="evidence" value="ECO:0007669"/>
    <property type="project" value="TreeGrafter"/>
</dbReference>
<sequence>MATQAGNPNMELLIPMINQLQQIFTTANAKLTLSLPQIVVVGAQSAGKSSVLENIVGRDFLPRGGSMVTKRPLVLQLISSQGQEYGVFGHKPQQRFVNYAEIRAEIENDTKTVVREDMGVSNLPINLTIFSPHVVNLTLVDLPGMVKVPSQGQPPDIVKKIDDIIIEYISNENCLILAVTPANIDLVTSDALVMARSRDPMGKRTIGVLTKLDMMGKGHNAREVLLNKVVVLERGFIGVVLRGNRLDEHGRVAKELDIPGALEHERQFFATESAYRDIADRMGVPYLQRTLSLQLTEHILKCLPDLKRELQGRFRDLSKEVAEYRATAIYDTSSTSDTKALVGLTHELREDFDTALQGNNLKEADLKTLTGGARIANIFRERFPFELIKVELQDKDMRNQTVLAIKNIRGFRSGLFTPDEAFEYIVQMQISKFEEPIMKCVDMVASELVSIVHEATNKMKRYPLLQQATGDLLTQYLKDREIATKQACSAYIQTQLAYINTNNEDFIGFANAEKSANSGETKRHVTNQVIRKGFLRVHTGVKLFQAKDFFFVLSTDNLSWFTDSDEKDKKYMLPLENLKIRDVEGGFMARRPQFAIFHTEGKNVYKEHKMLELSVDTTDELDTWKASFLRAGVYPEREQRPEDSTATADLGPIDPHMERQVETINKLVSSYMQIVAKMTRDYIPKAIMYNIVQNVQKFVSKELLAHLYALPDPKSLLQESEEERQRRESKIAEYEAVKNALHIIENFHINARKVAGSVMPVSVLAAGVSSATMNTQMTNNFSPNTQWRQPTPMNANPNAFGTREPPGPPIRPNPVSNPMGGNMAAMSAHMMSQPPMNQQGRASPQPGSLPTPVTAIRPMPSIPPRPFERPPVPQRN</sequence>
<evidence type="ECO:0000313" key="12">
    <source>
        <dbReference type="Proteomes" id="UP000663870"/>
    </source>
</evidence>
<dbReference type="PROSITE" id="PS51718">
    <property type="entry name" value="G_DYNAMIN_2"/>
    <property type="match status" value="1"/>
</dbReference>
<keyword evidence="3" id="KW-0547">Nucleotide-binding</keyword>
<dbReference type="AlphaFoldDB" id="A0A813MWW4"/>
<dbReference type="InterPro" id="IPR022812">
    <property type="entry name" value="Dynamin"/>
</dbReference>
<evidence type="ECO:0000256" key="1">
    <source>
        <dbReference type="ARBA" id="ARBA00011980"/>
    </source>
</evidence>
<accession>A0A813MWW4</accession>
<evidence type="ECO:0000256" key="6">
    <source>
        <dbReference type="ARBA" id="ARBA00023175"/>
    </source>
</evidence>
<name>A0A813MWW4_9BILA</name>
<keyword evidence="2" id="KW-0493">Microtubule</keyword>
<dbReference type="EMBL" id="CAJNOL010000003">
    <property type="protein sequence ID" value="CAF0727553.1"/>
    <property type="molecule type" value="Genomic_DNA"/>
</dbReference>
<evidence type="ECO:0000256" key="2">
    <source>
        <dbReference type="ARBA" id="ARBA00022701"/>
    </source>
</evidence>
<feature type="region of interest" description="Disordered" evidence="7">
    <location>
        <begin position="799"/>
        <end position="876"/>
    </location>
</feature>
<dbReference type="Pfam" id="PF01031">
    <property type="entry name" value="Dynamin_M"/>
    <property type="match status" value="1"/>
</dbReference>
<dbReference type="GO" id="GO:0003924">
    <property type="term" value="F:GTPase activity"/>
    <property type="evidence" value="ECO:0007669"/>
    <property type="project" value="InterPro"/>
</dbReference>
<keyword evidence="5" id="KW-0342">GTP-binding</keyword>
<dbReference type="Pfam" id="PF02212">
    <property type="entry name" value="GED"/>
    <property type="match status" value="1"/>
</dbReference>
<dbReference type="SMART" id="SM00233">
    <property type="entry name" value="PH"/>
    <property type="match status" value="1"/>
</dbReference>
<feature type="compositionally biased region" description="Polar residues" evidence="7">
    <location>
        <begin position="834"/>
        <end position="848"/>
    </location>
</feature>
<dbReference type="Proteomes" id="UP000663870">
    <property type="component" value="Unassembled WGS sequence"/>
</dbReference>
<dbReference type="Gene3D" id="1.20.120.1240">
    <property type="entry name" value="Dynamin, middle domain"/>
    <property type="match status" value="1"/>
</dbReference>
<comment type="caution">
    <text evidence="11">The sequence shown here is derived from an EMBL/GenBank/DDBJ whole genome shotgun (WGS) entry which is preliminary data.</text>
</comment>
<proteinExistence type="predicted"/>
<reference evidence="11" key="1">
    <citation type="submission" date="2021-02" db="EMBL/GenBank/DDBJ databases">
        <authorList>
            <person name="Nowell W R."/>
        </authorList>
    </citation>
    <scope>NUCLEOTIDE SEQUENCE</scope>
</reference>
<evidence type="ECO:0000259" key="9">
    <source>
        <dbReference type="PROSITE" id="PS51388"/>
    </source>
</evidence>
<evidence type="ECO:0000256" key="7">
    <source>
        <dbReference type="SAM" id="MobiDB-lite"/>
    </source>
</evidence>
<dbReference type="InterPro" id="IPR030381">
    <property type="entry name" value="G_DYNAMIN_dom"/>
</dbReference>
<dbReference type="Pfam" id="PF00350">
    <property type="entry name" value="Dynamin_N"/>
    <property type="match status" value="1"/>
</dbReference>
<evidence type="ECO:0000256" key="3">
    <source>
        <dbReference type="ARBA" id="ARBA00022741"/>
    </source>
</evidence>
<dbReference type="EC" id="3.6.5.5" evidence="1"/>
<dbReference type="PROSITE" id="PS50003">
    <property type="entry name" value="PH_DOMAIN"/>
    <property type="match status" value="1"/>
</dbReference>
<feature type="domain" description="Dynamin-type G" evidence="10">
    <location>
        <begin position="32"/>
        <end position="304"/>
    </location>
</feature>
<feature type="domain" description="GED" evidence="9">
    <location>
        <begin position="661"/>
        <end position="752"/>
    </location>
</feature>
<protein>
    <recommendedName>
        <fullName evidence="1">dynamin GTPase</fullName>
        <ecNumber evidence="1">3.6.5.5</ecNumber>
    </recommendedName>
</protein>
<dbReference type="PANTHER" id="PTHR11566">
    <property type="entry name" value="DYNAMIN"/>
    <property type="match status" value="1"/>
</dbReference>
<keyword evidence="4" id="KW-0378">Hydrolase</keyword>
<dbReference type="InterPro" id="IPR001401">
    <property type="entry name" value="Dynamin_GTPase"/>
</dbReference>
<dbReference type="InterPro" id="IPR001849">
    <property type="entry name" value="PH_domain"/>
</dbReference>
<dbReference type="SUPFAM" id="SSF52540">
    <property type="entry name" value="P-loop containing nucleoside triphosphate hydrolases"/>
    <property type="match status" value="1"/>
</dbReference>
<dbReference type="InterPro" id="IPR045063">
    <property type="entry name" value="Dynamin_N"/>
</dbReference>
<organism evidence="11 12">
    <name type="scientific">Rotaria sordida</name>
    <dbReference type="NCBI Taxonomy" id="392033"/>
    <lineage>
        <taxon>Eukaryota</taxon>
        <taxon>Metazoa</taxon>
        <taxon>Spiralia</taxon>
        <taxon>Gnathifera</taxon>
        <taxon>Rotifera</taxon>
        <taxon>Eurotatoria</taxon>
        <taxon>Bdelloidea</taxon>
        <taxon>Philodinida</taxon>
        <taxon>Philodinidae</taxon>
        <taxon>Rotaria</taxon>
    </lineage>
</organism>
<dbReference type="InterPro" id="IPR011993">
    <property type="entry name" value="PH-like_dom_sf"/>
</dbReference>
<dbReference type="GO" id="GO:0005737">
    <property type="term" value="C:cytoplasm"/>
    <property type="evidence" value="ECO:0007669"/>
    <property type="project" value="TreeGrafter"/>
</dbReference>
<dbReference type="GO" id="GO:0005874">
    <property type="term" value="C:microtubule"/>
    <property type="evidence" value="ECO:0007669"/>
    <property type="project" value="UniProtKB-KW"/>
</dbReference>
<evidence type="ECO:0000259" key="8">
    <source>
        <dbReference type="PROSITE" id="PS50003"/>
    </source>
</evidence>
<keyword evidence="12" id="KW-1185">Reference proteome</keyword>
<evidence type="ECO:0000256" key="5">
    <source>
        <dbReference type="ARBA" id="ARBA00023134"/>
    </source>
</evidence>
<dbReference type="SMART" id="SM00302">
    <property type="entry name" value="GED"/>
    <property type="match status" value="1"/>
</dbReference>
<dbReference type="Gene3D" id="3.40.50.300">
    <property type="entry name" value="P-loop containing nucleotide triphosphate hydrolases"/>
    <property type="match status" value="1"/>
</dbReference>
<evidence type="ECO:0000259" key="10">
    <source>
        <dbReference type="PROSITE" id="PS51718"/>
    </source>
</evidence>
<keyword evidence="6" id="KW-0505">Motor protein</keyword>
<evidence type="ECO:0000256" key="4">
    <source>
        <dbReference type="ARBA" id="ARBA00022801"/>
    </source>
</evidence>
<evidence type="ECO:0000313" key="11">
    <source>
        <dbReference type="EMBL" id="CAF0727553.1"/>
    </source>
</evidence>
<dbReference type="SUPFAM" id="SSF50729">
    <property type="entry name" value="PH domain-like"/>
    <property type="match status" value="1"/>
</dbReference>
<feature type="domain" description="PH" evidence="8">
    <location>
        <begin position="528"/>
        <end position="633"/>
    </location>
</feature>
<dbReference type="PRINTS" id="PR00195">
    <property type="entry name" value="DYNAMIN"/>
</dbReference>
<dbReference type="PROSITE" id="PS51388">
    <property type="entry name" value="GED"/>
    <property type="match status" value="1"/>
</dbReference>
<dbReference type="PANTHER" id="PTHR11566:SF212">
    <property type="entry name" value="DYNAMIN"/>
    <property type="match status" value="1"/>
</dbReference>
<gene>
    <name evidence="11" type="ORF">JXQ802_LOCUS244</name>
</gene>
<dbReference type="SMART" id="SM00053">
    <property type="entry name" value="DYNc"/>
    <property type="match status" value="1"/>
</dbReference>
<dbReference type="CDD" id="cd01256">
    <property type="entry name" value="PH_dynamin"/>
    <property type="match status" value="1"/>
</dbReference>